<organism evidence="2">
    <name type="scientific">Heterosigma akashiwo</name>
    <name type="common">Chromophytic alga</name>
    <name type="synonym">Heterosigma carterae</name>
    <dbReference type="NCBI Taxonomy" id="2829"/>
    <lineage>
        <taxon>Eukaryota</taxon>
        <taxon>Sar</taxon>
        <taxon>Stramenopiles</taxon>
        <taxon>Ochrophyta</taxon>
        <taxon>Raphidophyceae</taxon>
        <taxon>Chattonellales</taxon>
        <taxon>Chattonellaceae</taxon>
        <taxon>Heterosigma</taxon>
    </lineage>
</organism>
<evidence type="ECO:0000256" key="1">
    <source>
        <dbReference type="SAM" id="MobiDB-lite"/>
    </source>
</evidence>
<dbReference type="EMBL" id="HBIU01018353">
    <property type="protein sequence ID" value="CAE0629852.1"/>
    <property type="molecule type" value="Transcribed_RNA"/>
</dbReference>
<protein>
    <submittedName>
        <fullName evidence="2">Uncharacterized protein</fullName>
    </submittedName>
</protein>
<accession>A0A7S3XR49</accession>
<feature type="region of interest" description="Disordered" evidence="1">
    <location>
        <begin position="1"/>
        <end position="106"/>
    </location>
</feature>
<feature type="compositionally biased region" description="Low complexity" evidence="1">
    <location>
        <begin position="23"/>
        <end position="33"/>
    </location>
</feature>
<dbReference type="AlphaFoldDB" id="A0A7S3XR49"/>
<reference evidence="2" key="1">
    <citation type="submission" date="2021-01" db="EMBL/GenBank/DDBJ databases">
        <authorList>
            <person name="Corre E."/>
            <person name="Pelletier E."/>
            <person name="Niang G."/>
            <person name="Scheremetjew M."/>
            <person name="Finn R."/>
            <person name="Kale V."/>
            <person name="Holt S."/>
            <person name="Cochrane G."/>
            <person name="Meng A."/>
            <person name="Brown T."/>
            <person name="Cohen L."/>
        </authorList>
    </citation>
    <scope>NUCLEOTIDE SEQUENCE</scope>
    <source>
        <strain evidence="2">CCMP3107</strain>
    </source>
</reference>
<sequence>MHAITQQSAALAKLEAREREDAAAVQAFRAQAVRLKKRKHTKDTSENKSSGPKDSDQKIIKKKKKKKKKPKKAPRTPDQQEKKGAGGALSGLIASYNSDSDSDQEN</sequence>
<gene>
    <name evidence="2" type="ORF">HAKA00212_LOCUS8538</name>
</gene>
<feature type="compositionally biased region" description="Basic and acidic residues" evidence="1">
    <location>
        <begin position="42"/>
        <end position="59"/>
    </location>
</feature>
<name>A0A7S3XR49_HETAK</name>
<feature type="compositionally biased region" description="Basic residues" evidence="1">
    <location>
        <begin position="60"/>
        <end position="74"/>
    </location>
</feature>
<evidence type="ECO:0000313" key="2">
    <source>
        <dbReference type="EMBL" id="CAE0629852.1"/>
    </source>
</evidence>
<proteinExistence type="predicted"/>